<dbReference type="InterPro" id="IPR037208">
    <property type="entry name" value="Spo0E-like_sf"/>
</dbReference>
<dbReference type="EMBL" id="SSNT01000016">
    <property type="protein sequence ID" value="THF77166.1"/>
    <property type="molecule type" value="Genomic_DNA"/>
</dbReference>
<dbReference type="SUPFAM" id="SSF140500">
    <property type="entry name" value="BAS1536-like"/>
    <property type="match status" value="1"/>
</dbReference>
<accession>A0A4S4BVX2</accession>
<evidence type="ECO:0000313" key="2">
    <source>
        <dbReference type="Proteomes" id="UP000310334"/>
    </source>
</evidence>
<reference evidence="1 2" key="1">
    <citation type="submission" date="2019-04" db="EMBL/GenBank/DDBJ databases">
        <title>Bacillus sediminilitoris sp. nov., isolated from a tidal flat sediment on the East China Sea.</title>
        <authorList>
            <person name="Wei Y."/>
            <person name="Mao H."/>
            <person name="Fang J."/>
        </authorList>
    </citation>
    <scope>NUCLEOTIDE SEQUENCE [LARGE SCALE GENOMIC DNA]</scope>
    <source>
        <strain evidence="1 2">DSL-17</strain>
    </source>
</reference>
<comment type="caution">
    <text evidence="1">The sequence shown here is derived from an EMBL/GenBank/DDBJ whole genome shotgun (WGS) entry which is preliminary data.</text>
</comment>
<gene>
    <name evidence="1" type="ORF">E6W99_19435</name>
</gene>
<dbReference type="InterPro" id="IPR036638">
    <property type="entry name" value="HLH_DNA-bd_sf"/>
</dbReference>
<dbReference type="AlphaFoldDB" id="A0A4S4BVX2"/>
<dbReference type="InterPro" id="IPR018540">
    <property type="entry name" value="Spo0E-like"/>
</dbReference>
<dbReference type="Pfam" id="PF09388">
    <property type="entry name" value="SpoOE-like"/>
    <property type="match status" value="1"/>
</dbReference>
<dbReference type="GO" id="GO:0043937">
    <property type="term" value="P:regulation of sporulation"/>
    <property type="evidence" value="ECO:0007669"/>
    <property type="project" value="InterPro"/>
</dbReference>
<sequence length="57" mass="6503">MTIQVVHSELANKISLIRRLMIVTAQTKGINNPETIKYSQELDKLIFETQLLLKSCS</sequence>
<dbReference type="OrthoDB" id="1684520at2"/>
<dbReference type="Gene3D" id="4.10.280.10">
    <property type="entry name" value="Helix-loop-helix DNA-binding domain"/>
    <property type="match status" value="1"/>
</dbReference>
<dbReference type="GO" id="GO:0046983">
    <property type="term" value="F:protein dimerization activity"/>
    <property type="evidence" value="ECO:0007669"/>
    <property type="project" value="InterPro"/>
</dbReference>
<dbReference type="Proteomes" id="UP000310334">
    <property type="component" value="Unassembled WGS sequence"/>
</dbReference>
<dbReference type="RefSeq" id="WP_136356904.1">
    <property type="nucleotide sequence ID" value="NZ_CP046266.1"/>
</dbReference>
<evidence type="ECO:0000313" key="1">
    <source>
        <dbReference type="EMBL" id="THF77166.1"/>
    </source>
</evidence>
<organism evidence="1 2">
    <name type="scientific">Metabacillus sediminilitoris</name>
    <dbReference type="NCBI Taxonomy" id="2567941"/>
    <lineage>
        <taxon>Bacteria</taxon>
        <taxon>Bacillati</taxon>
        <taxon>Bacillota</taxon>
        <taxon>Bacilli</taxon>
        <taxon>Bacillales</taxon>
        <taxon>Bacillaceae</taxon>
        <taxon>Metabacillus</taxon>
    </lineage>
</organism>
<keyword evidence="2" id="KW-1185">Reference proteome</keyword>
<protein>
    <submittedName>
        <fullName evidence="1">Aspartyl-phosphate phosphatase Spo0E family protein</fullName>
    </submittedName>
</protein>
<name>A0A4S4BVX2_9BACI</name>
<proteinExistence type="predicted"/>